<keyword evidence="2" id="KW-0472">Membrane</keyword>
<dbReference type="AlphaFoldDB" id="A0A0F9WTI6"/>
<dbReference type="PANTHER" id="PTHR31834:SF1">
    <property type="entry name" value="INITIATION-SPECIFIC ALPHA-1,6-MANNOSYLTRANSFERASE"/>
    <property type="match status" value="1"/>
</dbReference>
<gene>
    <name evidence="3" type="ORF">THAR02_11403</name>
</gene>
<evidence type="ECO:0000256" key="1">
    <source>
        <dbReference type="ARBA" id="ARBA00009003"/>
    </source>
</evidence>
<comment type="similarity">
    <text evidence="1">Belongs to the glycosyltransferase 32 family.</text>
</comment>
<feature type="transmembrane region" description="Helical" evidence="2">
    <location>
        <begin position="28"/>
        <end position="49"/>
    </location>
</feature>
<dbReference type="Gene3D" id="3.90.550.20">
    <property type="match status" value="1"/>
</dbReference>
<dbReference type="GO" id="GO:0006487">
    <property type="term" value="P:protein N-linked glycosylation"/>
    <property type="evidence" value="ECO:0007669"/>
    <property type="project" value="TreeGrafter"/>
</dbReference>
<dbReference type="InterPro" id="IPR039367">
    <property type="entry name" value="Och1-like"/>
</dbReference>
<dbReference type="GO" id="GO:0000136">
    <property type="term" value="C:mannan polymerase complex"/>
    <property type="evidence" value="ECO:0007669"/>
    <property type="project" value="TreeGrafter"/>
</dbReference>
<dbReference type="InterPro" id="IPR007577">
    <property type="entry name" value="GlycoTrfase_DXD_sugar-bd_CS"/>
</dbReference>
<dbReference type="SUPFAM" id="SSF53448">
    <property type="entry name" value="Nucleotide-diphospho-sugar transferases"/>
    <property type="match status" value="1"/>
</dbReference>
<dbReference type="OMA" id="WADIPHW"/>
<accession>A0A0F9WTI6</accession>
<keyword evidence="2" id="KW-0812">Transmembrane</keyword>
<reference evidence="4" key="1">
    <citation type="journal article" date="2015" name="Genome Announc.">
        <title>Draft whole-genome sequence of the biocontrol agent Trichoderma harzianum T6776.</title>
        <authorList>
            <person name="Baroncelli R."/>
            <person name="Piaggeschi G."/>
            <person name="Fiorini L."/>
            <person name="Bertolini E."/>
            <person name="Zapparata A."/>
            <person name="Pe M.E."/>
            <person name="Sarrocco S."/>
            <person name="Vannacci G."/>
        </authorList>
    </citation>
    <scope>NUCLEOTIDE SEQUENCE [LARGE SCALE GENOMIC DNA]</scope>
    <source>
        <strain evidence="4">T6776</strain>
    </source>
</reference>
<name>A0A0F9WTI6_TRIHA</name>
<dbReference type="EMBL" id="JOKZ01000909">
    <property type="protein sequence ID" value="KKO96495.1"/>
    <property type="molecule type" value="Genomic_DNA"/>
</dbReference>
<keyword evidence="3" id="KW-0808">Transferase</keyword>
<sequence length="352" mass="39856">MLLHEKQDSFSPLRQILGHVSQRRYRNYAAVGIALVLLSMVWLSGSLTLHSSRQKFHDDYVSNRVPEWTSRVSKSNDSHLIPANIWQIVLPKTQPFMGDANHVHIDARQLEFTASWLATNPDWQYTLVGQKGGNEFVESHFKTNPKIIETYHNISNVGQKSDFLRYLLLSVYGGVYTDTDTVALKPVDVWIPEAFRNKARLIVGIEFDRRDGGPWADIPHWLQFCQWTIAAAPGHPVFTRMVNRVLNSLDDLSALHGVPISQLKPESFEVMNSTGPAAWTDMVFEQLQVYNPLLNDTQDLSFMEEPTLIGDILILPIDGFGMGQDHSKSTNDGSIPPAAMMRHMFQGSWRGD</sequence>
<keyword evidence="2" id="KW-1133">Transmembrane helix</keyword>
<evidence type="ECO:0000313" key="3">
    <source>
        <dbReference type="EMBL" id="KKO96495.1"/>
    </source>
</evidence>
<keyword evidence="3" id="KW-0328">Glycosyltransferase</keyword>
<evidence type="ECO:0000256" key="2">
    <source>
        <dbReference type="SAM" id="Phobius"/>
    </source>
</evidence>
<dbReference type="Proteomes" id="UP000034112">
    <property type="component" value="Unassembled WGS sequence"/>
</dbReference>
<dbReference type="Pfam" id="PF04488">
    <property type="entry name" value="Gly_transf_sug"/>
    <property type="match status" value="1"/>
</dbReference>
<evidence type="ECO:0000313" key="4">
    <source>
        <dbReference type="Proteomes" id="UP000034112"/>
    </source>
</evidence>
<comment type="caution">
    <text evidence="3">The sequence shown here is derived from an EMBL/GenBank/DDBJ whole genome shotgun (WGS) entry which is preliminary data.</text>
</comment>
<dbReference type="InterPro" id="IPR029044">
    <property type="entry name" value="Nucleotide-diphossugar_trans"/>
</dbReference>
<organism evidence="3 4">
    <name type="scientific">Trichoderma harzianum</name>
    <name type="common">Hypocrea lixii</name>
    <dbReference type="NCBI Taxonomy" id="5544"/>
    <lineage>
        <taxon>Eukaryota</taxon>
        <taxon>Fungi</taxon>
        <taxon>Dikarya</taxon>
        <taxon>Ascomycota</taxon>
        <taxon>Pezizomycotina</taxon>
        <taxon>Sordariomycetes</taxon>
        <taxon>Hypocreomycetidae</taxon>
        <taxon>Hypocreales</taxon>
        <taxon>Hypocreaceae</taxon>
        <taxon>Trichoderma</taxon>
    </lineage>
</organism>
<dbReference type="PANTHER" id="PTHR31834">
    <property type="entry name" value="INITIATION-SPECIFIC ALPHA-1,6-MANNOSYLTRANSFERASE"/>
    <property type="match status" value="1"/>
</dbReference>
<protein>
    <submittedName>
        <fullName evidence="3">Initiation-specific alpha-1,6-mannosyltransferase</fullName>
    </submittedName>
</protein>
<dbReference type="OrthoDB" id="409543at2759"/>
<dbReference type="GO" id="GO:0000009">
    <property type="term" value="F:alpha-1,6-mannosyltransferase activity"/>
    <property type="evidence" value="ECO:0007669"/>
    <property type="project" value="InterPro"/>
</dbReference>
<proteinExistence type="inferred from homology"/>